<keyword evidence="2" id="KW-1185">Reference proteome</keyword>
<feature type="non-terminal residue" evidence="1">
    <location>
        <position position="1"/>
    </location>
</feature>
<accession>A0ACB7ZUP6</accession>
<evidence type="ECO:0000313" key="1">
    <source>
        <dbReference type="EMBL" id="KAH7904523.1"/>
    </source>
</evidence>
<proteinExistence type="predicted"/>
<sequence>ILKTAKRYNMTFAPTNLSKDLKMELPSWFHLGTPSKTFHKSRDECLKTNHPSEKISNLMQIANRLDQTQNHQSSHSRRKNCKCNDCKTDRNNGCLNPNKCATNALKIIDSINPKLNPTKNPRNDNLTLTHRRKEKNQQAIKTGIGEILFDPTLTTRSSLGDCFRIF</sequence>
<comment type="caution">
    <text evidence="1">The sequence shown here is derived from an EMBL/GenBank/DDBJ whole genome shotgun (WGS) entry which is preliminary data.</text>
</comment>
<feature type="non-terminal residue" evidence="1">
    <location>
        <position position="166"/>
    </location>
</feature>
<protein>
    <submittedName>
        <fullName evidence="1">Uncharacterized protein</fullName>
    </submittedName>
</protein>
<gene>
    <name evidence="1" type="ORF">BJ138DRAFT_968443</name>
</gene>
<organism evidence="1 2">
    <name type="scientific">Hygrophoropsis aurantiaca</name>
    <dbReference type="NCBI Taxonomy" id="72124"/>
    <lineage>
        <taxon>Eukaryota</taxon>
        <taxon>Fungi</taxon>
        <taxon>Dikarya</taxon>
        <taxon>Basidiomycota</taxon>
        <taxon>Agaricomycotina</taxon>
        <taxon>Agaricomycetes</taxon>
        <taxon>Agaricomycetidae</taxon>
        <taxon>Boletales</taxon>
        <taxon>Coniophorineae</taxon>
        <taxon>Hygrophoropsidaceae</taxon>
        <taxon>Hygrophoropsis</taxon>
    </lineage>
</organism>
<evidence type="ECO:0000313" key="2">
    <source>
        <dbReference type="Proteomes" id="UP000790377"/>
    </source>
</evidence>
<name>A0ACB7ZUP6_9AGAM</name>
<dbReference type="EMBL" id="MU268445">
    <property type="protein sequence ID" value="KAH7904523.1"/>
    <property type="molecule type" value="Genomic_DNA"/>
</dbReference>
<dbReference type="Proteomes" id="UP000790377">
    <property type="component" value="Unassembled WGS sequence"/>
</dbReference>
<reference evidence="1" key="1">
    <citation type="journal article" date="2021" name="New Phytol.">
        <title>Evolutionary innovations through gain and loss of genes in the ectomycorrhizal Boletales.</title>
        <authorList>
            <person name="Wu G."/>
            <person name="Miyauchi S."/>
            <person name="Morin E."/>
            <person name="Kuo A."/>
            <person name="Drula E."/>
            <person name="Varga T."/>
            <person name="Kohler A."/>
            <person name="Feng B."/>
            <person name="Cao Y."/>
            <person name="Lipzen A."/>
            <person name="Daum C."/>
            <person name="Hundley H."/>
            <person name="Pangilinan J."/>
            <person name="Johnson J."/>
            <person name="Barry K."/>
            <person name="LaButti K."/>
            <person name="Ng V."/>
            <person name="Ahrendt S."/>
            <person name="Min B."/>
            <person name="Choi I.G."/>
            <person name="Park H."/>
            <person name="Plett J.M."/>
            <person name="Magnuson J."/>
            <person name="Spatafora J.W."/>
            <person name="Nagy L.G."/>
            <person name="Henrissat B."/>
            <person name="Grigoriev I.V."/>
            <person name="Yang Z.L."/>
            <person name="Xu J."/>
            <person name="Martin F.M."/>
        </authorList>
    </citation>
    <scope>NUCLEOTIDE SEQUENCE</scope>
    <source>
        <strain evidence="1">ATCC 28755</strain>
    </source>
</reference>